<reference evidence="1" key="1">
    <citation type="submission" date="2023-09" db="EMBL/GenBank/DDBJ databases">
        <title>30 novel species of actinomycetes from the DSMZ collection.</title>
        <authorList>
            <person name="Nouioui I."/>
        </authorList>
    </citation>
    <scope>NUCLEOTIDE SEQUENCE</scope>
    <source>
        <strain evidence="1">DSM 115977</strain>
    </source>
</reference>
<proteinExistence type="predicted"/>
<sequence>MPIEREDDEFELDDLDLSGLTVTVMRDTVAIPETGASRISACLASCSCSIVPDEPML</sequence>
<dbReference type="EMBL" id="JAVRFL010000008">
    <property type="protein sequence ID" value="MDT0529114.1"/>
    <property type="molecule type" value="Genomic_DNA"/>
</dbReference>
<evidence type="ECO:0000313" key="1">
    <source>
        <dbReference type="EMBL" id="MDT0529114.1"/>
    </source>
</evidence>
<dbReference type="RefSeq" id="WP_311411288.1">
    <property type="nucleotide sequence ID" value="NZ_JAVRFL010000008.1"/>
</dbReference>
<comment type="caution">
    <text evidence="1">The sequence shown here is derived from an EMBL/GenBank/DDBJ whole genome shotgun (WGS) entry which is preliminary data.</text>
</comment>
<name>A0ABU2WV48_9ACTN</name>
<dbReference type="NCBIfam" id="NF033400">
    <property type="entry name" value="thiazolyl_B"/>
    <property type="match status" value="1"/>
</dbReference>
<organism evidence="1 2">
    <name type="scientific">Micromonospora reichwaldensis</name>
    <dbReference type="NCBI Taxonomy" id="3075516"/>
    <lineage>
        <taxon>Bacteria</taxon>
        <taxon>Bacillati</taxon>
        <taxon>Actinomycetota</taxon>
        <taxon>Actinomycetes</taxon>
        <taxon>Micromonosporales</taxon>
        <taxon>Micromonosporaceae</taxon>
        <taxon>Micromonospora</taxon>
    </lineage>
</organism>
<gene>
    <name evidence="1" type="ORF">RM555_08910</name>
</gene>
<protein>
    <submittedName>
        <fullName evidence="1">Thiazolylpeptide-type bacteriocin</fullName>
    </submittedName>
</protein>
<dbReference type="Pfam" id="PF19409">
    <property type="entry name" value="Thiopep_pre"/>
    <property type="match status" value="1"/>
</dbReference>
<keyword evidence="2" id="KW-1185">Reference proteome</keyword>
<dbReference type="Proteomes" id="UP001180973">
    <property type="component" value="Unassembled WGS sequence"/>
</dbReference>
<accession>A0ABU2WV48</accession>
<evidence type="ECO:0000313" key="2">
    <source>
        <dbReference type="Proteomes" id="UP001180973"/>
    </source>
</evidence>